<sequence length="87" mass="10255">MVYPILKEDEVAVLMANCETGIVLDAKFNIYQNNMEIQDVYSIFKNFQQAKEFISKISEEHDKIEFIIYNSKQEVIEFVKSKFSDSF</sequence>
<reference evidence="1 2" key="1">
    <citation type="submission" date="2024-09" db="EMBL/GenBank/DDBJ databases">
        <authorList>
            <person name="Sun Q."/>
            <person name="Mori K."/>
        </authorList>
    </citation>
    <scope>NUCLEOTIDE SEQUENCE [LARGE SCALE GENOMIC DNA]</scope>
    <source>
        <strain evidence="1 2">CGMCC 1.12926</strain>
    </source>
</reference>
<name>A0ABV6BQL2_9FLAO</name>
<evidence type="ECO:0000313" key="1">
    <source>
        <dbReference type="EMBL" id="MFC0077736.1"/>
    </source>
</evidence>
<organism evidence="1 2">
    <name type="scientific">Flavobacterium procerum</name>
    <dbReference type="NCBI Taxonomy" id="1455569"/>
    <lineage>
        <taxon>Bacteria</taxon>
        <taxon>Pseudomonadati</taxon>
        <taxon>Bacteroidota</taxon>
        <taxon>Flavobacteriia</taxon>
        <taxon>Flavobacteriales</taxon>
        <taxon>Flavobacteriaceae</taxon>
        <taxon>Flavobacterium</taxon>
    </lineage>
</organism>
<dbReference type="Proteomes" id="UP001589734">
    <property type="component" value="Unassembled WGS sequence"/>
</dbReference>
<dbReference type="EMBL" id="JBHLYW010000009">
    <property type="protein sequence ID" value="MFC0077736.1"/>
    <property type="molecule type" value="Genomic_DNA"/>
</dbReference>
<comment type="caution">
    <text evidence="1">The sequence shown here is derived from an EMBL/GenBank/DDBJ whole genome shotgun (WGS) entry which is preliminary data.</text>
</comment>
<dbReference type="RefSeq" id="WP_379686663.1">
    <property type="nucleotide sequence ID" value="NZ_JBHLYW010000009.1"/>
</dbReference>
<proteinExistence type="predicted"/>
<evidence type="ECO:0000313" key="2">
    <source>
        <dbReference type="Proteomes" id="UP001589734"/>
    </source>
</evidence>
<accession>A0ABV6BQL2</accession>
<gene>
    <name evidence="1" type="ORF">ACFFLS_11850</name>
</gene>
<protein>
    <submittedName>
        <fullName evidence="1">Uncharacterized protein</fullName>
    </submittedName>
</protein>
<keyword evidence="2" id="KW-1185">Reference proteome</keyword>